<accession>A0A151IAB3</accession>
<dbReference type="Pfam" id="PF00651">
    <property type="entry name" value="BTB"/>
    <property type="match status" value="1"/>
</dbReference>
<dbReference type="PANTHER" id="PTHR46071:SF2">
    <property type="entry name" value="ANKYRIN REPEAT AND BTB_POZ DOMAIN-CONTAINING PROTEIN 2-LIKE PROTEIN"/>
    <property type="match status" value="1"/>
</dbReference>
<organism evidence="2 3">
    <name type="scientific">Cyphomyrmex costatus</name>
    <dbReference type="NCBI Taxonomy" id="456900"/>
    <lineage>
        <taxon>Eukaryota</taxon>
        <taxon>Metazoa</taxon>
        <taxon>Ecdysozoa</taxon>
        <taxon>Arthropoda</taxon>
        <taxon>Hexapoda</taxon>
        <taxon>Insecta</taxon>
        <taxon>Pterygota</taxon>
        <taxon>Neoptera</taxon>
        <taxon>Endopterygota</taxon>
        <taxon>Hymenoptera</taxon>
        <taxon>Apocrita</taxon>
        <taxon>Aculeata</taxon>
        <taxon>Formicoidea</taxon>
        <taxon>Formicidae</taxon>
        <taxon>Myrmicinae</taxon>
        <taxon>Cyphomyrmex</taxon>
    </lineage>
</organism>
<proteinExistence type="predicted"/>
<name>A0A151IAB3_9HYME</name>
<evidence type="ECO:0000259" key="1">
    <source>
        <dbReference type="PROSITE" id="PS50097"/>
    </source>
</evidence>
<dbReference type="AlphaFoldDB" id="A0A151IAB3"/>
<evidence type="ECO:0000313" key="3">
    <source>
        <dbReference type="Proteomes" id="UP000078542"/>
    </source>
</evidence>
<dbReference type="Proteomes" id="UP000078542">
    <property type="component" value="Unassembled WGS sequence"/>
</dbReference>
<dbReference type="InterPro" id="IPR011333">
    <property type="entry name" value="SKP1/BTB/POZ_sf"/>
</dbReference>
<dbReference type="PANTHER" id="PTHR46071">
    <property type="entry name" value="ANKYRIN REPEAT AND BTB/POZ DOMAIN-CONTAINING"/>
    <property type="match status" value="1"/>
</dbReference>
<evidence type="ECO:0000313" key="2">
    <source>
        <dbReference type="EMBL" id="KYM96243.1"/>
    </source>
</evidence>
<dbReference type="InterPro" id="IPR000210">
    <property type="entry name" value="BTB/POZ_dom"/>
</dbReference>
<dbReference type="Gene3D" id="3.30.710.10">
    <property type="entry name" value="Potassium Channel Kv1.1, Chain A"/>
    <property type="match status" value="1"/>
</dbReference>
<dbReference type="SMART" id="SM00225">
    <property type="entry name" value="BTB"/>
    <property type="match status" value="1"/>
</dbReference>
<protein>
    <submittedName>
        <fullName evidence="2">Ankyrin repeat and BTB/POZ domain-containing protein 2</fullName>
    </submittedName>
</protein>
<keyword evidence="3" id="KW-1185">Reference proteome</keyword>
<feature type="domain" description="BTB" evidence="1">
    <location>
        <begin position="181"/>
        <end position="251"/>
    </location>
</feature>
<dbReference type="InterPro" id="IPR052089">
    <property type="entry name" value="Ankyrin-BTB/POZ_domain"/>
</dbReference>
<dbReference type="PROSITE" id="PS50097">
    <property type="entry name" value="BTB"/>
    <property type="match status" value="1"/>
</dbReference>
<dbReference type="SUPFAM" id="SSF54695">
    <property type="entry name" value="POZ domain"/>
    <property type="match status" value="1"/>
</dbReference>
<reference evidence="2 3" key="1">
    <citation type="submission" date="2016-03" db="EMBL/GenBank/DDBJ databases">
        <title>Cyphomyrmex costatus WGS genome.</title>
        <authorList>
            <person name="Nygaard S."/>
            <person name="Hu H."/>
            <person name="Boomsma J."/>
            <person name="Zhang G."/>
        </authorList>
    </citation>
    <scope>NUCLEOTIDE SEQUENCE [LARGE SCALE GENOMIC DNA]</scope>
    <source>
        <strain evidence="2">MS0001</strain>
        <tissue evidence="2">Whole body</tissue>
    </source>
</reference>
<gene>
    <name evidence="2" type="ORF">ALC62_13113</name>
</gene>
<sequence length="363" mass="43297">MSTQHKNQTLMQHNIHHCRTTYFTKKTNFVWSIENFWNICNYMDTLTSSDIEIMKNKEKSRIDMCINRERCKLYFYIRSNGPNPIEQINTLRYNIYIQGINGAVLCTNWKKLYFNNNPLYEVCIQTLRLNEMEYLPNKTLSVYFTFESFENALHETMYENIKKRSEELATRKKFADHGPDSLVTFLVDGKRLSVYKSLVCAASPVFDKILKKRNDNAEEKAHEEIEITDVKYNIFKLIILHMQYNNYIEKDFAENHTIFHKNILIDLLAAAHRFEMNNLKLMCEKHSIEYITIENAVTYLDIAITNNAVYLATYVKRFIKLYFNEIQYTTEFLEKIKHSEILFDIYEQDLLEENALYTKYNGE</sequence>
<dbReference type="EMBL" id="KQ978227">
    <property type="protein sequence ID" value="KYM96243.1"/>
    <property type="molecule type" value="Genomic_DNA"/>
</dbReference>
<dbReference type="STRING" id="456900.A0A151IAB3"/>